<protein>
    <recommendedName>
        <fullName evidence="4">Tyr recombinase domain-containing protein</fullName>
    </recommendedName>
</protein>
<dbReference type="CDD" id="cd01185">
    <property type="entry name" value="INTN1_C_like"/>
    <property type="match status" value="1"/>
</dbReference>
<feature type="domain" description="Tyr recombinase" evidence="4">
    <location>
        <begin position="232"/>
        <end position="416"/>
    </location>
</feature>
<comment type="caution">
    <text evidence="5">The sequence shown here is derived from an EMBL/GenBank/DDBJ whole genome shotgun (WGS) entry which is preliminary data.</text>
</comment>
<comment type="similarity">
    <text evidence="1">Belongs to the 'phage' integrase family.</text>
</comment>
<organism evidence="5 6">
    <name type="scientific">Dyadobacter beijingensis</name>
    <dbReference type="NCBI Taxonomy" id="365489"/>
    <lineage>
        <taxon>Bacteria</taxon>
        <taxon>Pseudomonadati</taxon>
        <taxon>Bacteroidota</taxon>
        <taxon>Cytophagia</taxon>
        <taxon>Cytophagales</taxon>
        <taxon>Spirosomataceae</taxon>
        <taxon>Dyadobacter</taxon>
    </lineage>
</organism>
<evidence type="ECO:0000313" key="5">
    <source>
        <dbReference type="EMBL" id="GGN07883.1"/>
    </source>
</evidence>
<gene>
    <name evidence="5" type="ORF">GCM10010967_49400</name>
</gene>
<dbReference type="Gene3D" id="1.10.150.130">
    <property type="match status" value="1"/>
</dbReference>
<dbReference type="InterPro" id="IPR013762">
    <property type="entry name" value="Integrase-like_cat_sf"/>
</dbReference>
<sequence>MARKSISHATFWLRDAKATKATPIHCLVAFDGDRVKVSTPFKCLRSHWNQDKYRVRNVADALDKDQINTYLSNLKKAVIGILADLWSECMALTRDSVCSRVDAYINPVPEMSKPKDLLAFVRWYIDTCPTRLIRGSKARAGRFISHDTIRRYKTTLNGLEAFAKVYPRNLDFDNIDAGFYKSFTAWLTARDYATNNVSKYVENVKGFMSAAVDEGFTSNMAFRKFANLREEAENVYLTETELAKIYELDLSNCTSGLNTVRDLFIFAAWTGLRFSDFSTLQPEHLKKDENNNMYLELRQRKMGGRVQIPVIHEVVTTLLAKYDNCLPSGLSNQRTNDYLKEICQRVGITDRILKHVTKGGKSVVKTSKGYSTGISAGVEKWELVTSHTARRSFATNMFKRGMPTLLIMKLTGHKKE</sequence>
<dbReference type="PROSITE" id="PS51898">
    <property type="entry name" value="TYR_RECOMBINASE"/>
    <property type="match status" value="1"/>
</dbReference>
<dbReference type="Proteomes" id="UP000632339">
    <property type="component" value="Unassembled WGS sequence"/>
</dbReference>
<dbReference type="Pfam" id="PF00589">
    <property type="entry name" value="Phage_integrase"/>
    <property type="match status" value="1"/>
</dbReference>
<evidence type="ECO:0000256" key="3">
    <source>
        <dbReference type="ARBA" id="ARBA00023172"/>
    </source>
</evidence>
<dbReference type="InterPro" id="IPR035386">
    <property type="entry name" value="Arm-DNA-bind_5"/>
</dbReference>
<proteinExistence type="inferred from homology"/>
<dbReference type="PANTHER" id="PTHR30349:SF64">
    <property type="entry name" value="PROPHAGE INTEGRASE INTD-RELATED"/>
    <property type="match status" value="1"/>
</dbReference>
<dbReference type="SUPFAM" id="SSF56349">
    <property type="entry name" value="DNA breaking-rejoining enzymes"/>
    <property type="match status" value="1"/>
</dbReference>
<evidence type="ECO:0000313" key="6">
    <source>
        <dbReference type="Proteomes" id="UP000632339"/>
    </source>
</evidence>
<dbReference type="InterPro" id="IPR025269">
    <property type="entry name" value="SAM-like_dom"/>
</dbReference>
<dbReference type="InterPro" id="IPR011010">
    <property type="entry name" value="DNA_brk_join_enz"/>
</dbReference>
<dbReference type="InterPro" id="IPR050090">
    <property type="entry name" value="Tyrosine_recombinase_XerCD"/>
</dbReference>
<dbReference type="Pfam" id="PF17293">
    <property type="entry name" value="Arm-DNA-bind_5"/>
    <property type="match status" value="1"/>
</dbReference>
<evidence type="ECO:0000256" key="1">
    <source>
        <dbReference type="ARBA" id="ARBA00008857"/>
    </source>
</evidence>
<evidence type="ECO:0000256" key="2">
    <source>
        <dbReference type="ARBA" id="ARBA00023125"/>
    </source>
</evidence>
<dbReference type="Gene3D" id="1.10.443.10">
    <property type="entry name" value="Intergrase catalytic core"/>
    <property type="match status" value="1"/>
</dbReference>
<dbReference type="Pfam" id="PF13102">
    <property type="entry name" value="Phage_int_SAM_5"/>
    <property type="match status" value="1"/>
</dbReference>
<dbReference type="EMBL" id="BMLI01000003">
    <property type="protein sequence ID" value="GGN07883.1"/>
    <property type="molecule type" value="Genomic_DNA"/>
</dbReference>
<dbReference type="PANTHER" id="PTHR30349">
    <property type="entry name" value="PHAGE INTEGRASE-RELATED"/>
    <property type="match status" value="1"/>
</dbReference>
<keyword evidence="6" id="KW-1185">Reference proteome</keyword>
<name>A0ABQ2IEW5_9BACT</name>
<keyword evidence="3" id="KW-0233">DNA recombination</keyword>
<dbReference type="RefSeq" id="WP_019944625.1">
    <property type="nucleotide sequence ID" value="NZ_BMLI01000003.1"/>
</dbReference>
<accession>A0ABQ2IEW5</accession>
<dbReference type="InterPro" id="IPR010998">
    <property type="entry name" value="Integrase_recombinase_N"/>
</dbReference>
<keyword evidence="2" id="KW-0238">DNA-binding</keyword>
<reference evidence="6" key="1">
    <citation type="journal article" date="2019" name="Int. J. Syst. Evol. Microbiol.">
        <title>The Global Catalogue of Microorganisms (GCM) 10K type strain sequencing project: providing services to taxonomists for standard genome sequencing and annotation.</title>
        <authorList>
            <consortium name="The Broad Institute Genomics Platform"/>
            <consortium name="The Broad Institute Genome Sequencing Center for Infectious Disease"/>
            <person name="Wu L."/>
            <person name="Ma J."/>
        </authorList>
    </citation>
    <scope>NUCLEOTIDE SEQUENCE [LARGE SCALE GENOMIC DNA]</scope>
    <source>
        <strain evidence="6">CGMCC 1.6375</strain>
    </source>
</reference>
<dbReference type="InterPro" id="IPR002104">
    <property type="entry name" value="Integrase_catalytic"/>
</dbReference>
<evidence type="ECO:0000259" key="4">
    <source>
        <dbReference type="PROSITE" id="PS51898"/>
    </source>
</evidence>